<evidence type="ECO:0000259" key="1">
    <source>
        <dbReference type="Pfam" id="PF06985"/>
    </source>
</evidence>
<dbReference type="Proteomes" id="UP001444661">
    <property type="component" value="Unassembled WGS sequence"/>
</dbReference>
<dbReference type="Pfam" id="PF06985">
    <property type="entry name" value="HET"/>
    <property type="match status" value="1"/>
</dbReference>
<evidence type="ECO:0000313" key="2">
    <source>
        <dbReference type="EMBL" id="KAK8044389.1"/>
    </source>
</evidence>
<organism evidence="2 3">
    <name type="scientific">Apiospora rasikravindrae</name>
    <dbReference type="NCBI Taxonomy" id="990691"/>
    <lineage>
        <taxon>Eukaryota</taxon>
        <taxon>Fungi</taxon>
        <taxon>Dikarya</taxon>
        <taxon>Ascomycota</taxon>
        <taxon>Pezizomycotina</taxon>
        <taxon>Sordariomycetes</taxon>
        <taxon>Xylariomycetidae</taxon>
        <taxon>Amphisphaeriales</taxon>
        <taxon>Apiosporaceae</taxon>
        <taxon>Apiospora</taxon>
    </lineage>
</organism>
<keyword evidence="3" id="KW-1185">Reference proteome</keyword>
<gene>
    <name evidence="2" type="ORF">PG993_004413</name>
</gene>
<name>A0ABR1TF38_9PEZI</name>
<sequence>MHFNVSVTKAEATEFFTDSSVTEALHKWRGDFKEANRKTQIPYRFSPEYEVAWDAAWKSYDELEARRVALQIPILEWQEDVVRRREQMAWYRREFFIPMQEPYWHICPLWVHLDRTLGSANADREYTWKATLDNWHAFRCAYLEDRAYSRGQRGLTFKKSLSGSQMLSFEILNDWWSSSYAHEYLAKSARTFMKSGIDSVALDPVRLAQQQGPEKGMSLYHSLCFELFLHELNPQRWEPNMSHNTLHYLQSKRYLVSRNAIAQSLALSILKIGKGPTNSSYPRINLNNRGWDQDIKPPGGLPRYLWDTRERKTVLVSGLGFRPDYTCISHTWGRWRRPSLASVKGVDWLVPENGKYDVRDLPSELAHLSARYVWLDLFCIPQDDRKESGVGRRGRKLLVRDIEIERQSGIFRCSSTCVAWLHDVQTWTGVRRGLEWIAMKYLSATNTQEEVMEATSTEKMSMAWAEADVPAELTYLPALENGEVYNAEQTRSRARPVTWFSSLWTLQEALLCPGIELYSRNWTRLEDNRGCAISLSTLTNFLDLTRQLLHTEGILSTVSIATPGEYYQALLSARAECGQSDLYDLPMAVSNLRFLMDLTGLSNILSGRSISRVFVGASTRECTSDRAPAIMSAIGITEWYLERPPARLTNLWMRREPLVLGVYPLRFLRAAFEKDGSQFMDGAWFERKRLTNRDLLLRRPTGSMLPFSRAGFTPRDKKFNMPENPSIEVTGHPSVASWKIRADGSIRIRSAGLWATSGTGSVRSSLKYEGFVHWHDLAQNIDRVERVEDLVTYLSKMEIGGSLYAVALYKDGSRHCGVLLQTPPRRISRCRYLLNVGRFSVITSDEMPPTSLVNWVVL</sequence>
<accession>A0ABR1TF38</accession>
<dbReference type="InterPro" id="IPR010730">
    <property type="entry name" value="HET"/>
</dbReference>
<feature type="domain" description="Heterokaryon incompatibility" evidence="1">
    <location>
        <begin position="325"/>
        <end position="508"/>
    </location>
</feature>
<reference evidence="2 3" key="1">
    <citation type="submission" date="2023-01" db="EMBL/GenBank/DDBJ databases">
        <title>Analysis of 21 Apiospora genomes using comparative genomics revels a genus with tremendous synthesis potential of carbohydrate active enzymes and secondary metabolites.</title>
        <authorList>
            <person name="Sorensen T."/>
        </authorList>
    </citation>
    <scope>NUCLEOTIDE SEQUENCE [LARGE SCALE GENOMIC DNA]</scope>
    <source>
        <strain evidence="2 3">CBS 33761</strain>
    </source>
</reference>
<protein>
    <recommendedName>
        <fullName evidence="1">Heterokaryon incompatibility domain-containing protein</fullName>
    </recommendedName>
</protein>
<evidence type="ECO:0000313" key="3">
    <source>
        <dbReference type="Proteomes" id="UP001444661"/>
    </source>
</evidence>
<comment type="caution">
    <text evidence="2">The sequence shown here is derived from an EMBL/GenBank/DDBJ whole genome shotgun (WGS) entry which is preliminary data.</text>
</comment>
<proteinExistence type="predicted"/>
<dbReference type="EMBL" id="JAQQWK010000003">
    <property type="protein sequence ID" value="KAK8044389.1"/>
    <property type="molecule type" value="Genomic_DNA"/>
</dbReference>